<organism evidence="4 5">
    <name type="scientific">Gigaspora rosea</name>
    <dbReference type="NCBI Taxonomy" id="44941"/>
    <lineage>
        <taxon>Eukaryota</taxon>
        <taxon>Fungi</taxon>
        <taxon>Fungi incertae sedis</taxon>
        <taxon>Mucoromycota</taxon>
        <taxon>Glomeromycotina</taxon>
        <taxon>Glomeromycetes</taxon>
        <taxon>Diversisporales</taxon>
        <taxon>Gigasporaceae</taxon>
        <taxon>Gigaspora</taxon>
    </lineage>
</organism>
<feature type="region of interest" description="Disordered" evidence="2">
    <location>
        <begin position="74"/>
        <end position="99"/>
    </location>
</feature>
<sequence length="227" mass="25781">MKTSKLPSKPPNAFFIYRKVYTRELVAQNLRFKMTDVSPWVSISWKRESPEVKDKYKAIAKEVRQLYKQLKLNSSQQVEDTSSSACDSTPSSGSSSPPLSDNQFLSSLFWMLPTNSEFIQLSDSSHLSDSHLSDSHLSDSQLSDSYLSDSHLSDSFEFPTSPENFSLCYDENIFQGLSSNMFENGNIDLSYEFIDLELDYSQYINEHLDVDQTLLPSEGIGCITPFE</sequence>
<gene>
    <name evidence="4" type="ORF">C2G38_2118910</name>
</gene>
<dbReference type="AlphaFoldDB" id="A0A397UDL0"/>
<dbReference type="Pfam" id="PF00505">
    <property type="entry name" value="HMG_box"/>
    <property type="match status" value="1"/>
</dbReference>
<evidence type="ECO:0000313" key="5">
    <source>
        <dbReference type="Proteomes" id="UP000266673"/>
    </source>
</evidence>
<feature type="compositionally biased region" description="Low complexity" evidence="2">
    <location>
        <begin position="82"/>
        <end position="99"/>
    </location>
</feature>
<dbReference type="SMART" id="SM00398">
    <property type="entry name" value="HMG"/>
    <property type="match status" value="1"/>
</dbReference>
<keyword evidence="5" id="KW-1185">Reference proteome</keyword>
<dbReference type="InterPro" id="IPR036910">
    <property type="entry name" value="HMG_box_dom_sf"/>
</dbReference>
<comment type="caution">
    <text evidence="4">The sequence shown here is derived from an EMBL/GenBank/DDBJ whole genome shotgun (WGS) entry which is preliminary data.</text>
</comment>
<feature type="DNA-binding region" description="HMG box" evidence="1">
    <location>
        <begin position="7"/>
        <end position="69"/>
    </location>
</feature>
<evidence type="ECO:0000259" key="3">
    <source>
        <dbReference type="PROSITE" id="PS50118"/>
    </source>
</evidence>
<dbReference type="Proteomes" id="UP000266673">
    <property type="component" value="Unassembled WGS sequence"/>
</dbReference>
<dbReference type="InterPro" id="IPR009071">
    <property type="entry name" value="HMG_box_dom"/>
</dbReference>
<protein>
    <recommendedName>
        <fullName evidence="3">HMG box domain-containing protein</fullName>
    </recommendedName>
</protein>
<dbReference type="CDD" id="cd01389">
    <property type="entry name" value="HMG-box_ROX1-like"/>
    <property type="match status" value="1"/>
</dbReference>
<keyword evidence="1" id="KW-0539">Nucleus</keyword>
<dbReference type="SUPFAM" id="SSF47095">
    <property type="entry name" value="HMG-box"/>
    <property type="match status" value="1"/>
</dbReference>
<evidence type="ECO:0000313" key="4">
    <source>
        <dbReference type="EMBL" id="RIB05226.1"/>
    </source>
</evidence>
<keyword evidence="1" id="KW-0238">DNA-binding</keyword>
<evidence type="ECO:0000256" key="2">
    <source>
        <dbReference type="SAM" id="MobiDB-lite"/>
    </source>
</evidence>
<dbReference type="EMBL" id="QKWP01002023">
    <property type="protein sequence ID" value="RIB05226.1"/>
    <property type="molecule type" value="Genomic_DNA"/>
</dbReference>
<evidence type="ECO:0000256" key="1">
    <source>
        <dbReference type="PROSITE-ProRule" id="PRU00267"/>
    </source>
</evidence>
<proteinExistence type="predicted"/>
<dbReference type="GO" id="GO:0003677">
    <property type="term" value="F:DNA binding"/>
    <property type="evidence" value="ECO:0007669"/>
    <property type="project" value="UniProtKB-UniRule"/>
</dbReference>
<feature type="domain" description="HMG box" evidence="3">
    <location>
        <begin position="7"/>
        <end position="69"/>
    </location>
</feature>
<dbReference type="PROSITE" id="PS50118">
    <property type="entry name" value="HMG_BOX_2"/>
    <property type="match status" value="1"/>
</dbReference>
<dbReference type="OrthoDB" id="6247875at2759"/>
<name>A0A397UDL0_9GLOM</name>
<accession>A0A397UDL0</accession>
<dbReference type="GO" id="GO:0005634">
    <property type="term" value="C:nucleus"/>
    <property type="evidence" value="ECO:0007669"/>
    <property type="project" value="UniProtKB-UniRule"/>
</dbReference>
<dbReference type="Gene3D" id="1.10.30.10">
    <property type="entry name" value="High mobility group box domain"/>
    <property type="match status" value="1"/>
</dbReference>
<reference evidence="4 5" key="1">
    <citation type="submission" date="2018-06" db="EMBL/GenBank/DDBJ databases">
        <title>Comparative genomics reveals the genomic features of Rhizophagus irregularis, R. cerebriforme, R. diaphanum and Gigaspora rosea, and their symbiotic lifestyle signature.</title>
        <authorList>
            <person name="Morin E."/>
            <person name="San Clemente H."/>
            <person name="Chen E.C.H."/>
            <person name="De La Providencia I."/>
            <person name="Hainaut M."/>
            <person name="Kuo A."/>
            <person name="Kohler A."/>
            <person name="Murat C."/>
            <person name="Tang N."/>
            <person name="Roy S."/>
            <person name="Loubradou J."/>
            <person name="Henrissat B."/>
            <person name="Grigoriev I.V."/>
            <person name="Corradi N."/>
            <person name="Roux C."/>
            <person name="Martin F.M."/>
        </authorList>
    </citation>
    <scope>NUCLEOTIDE SEQUENCE [LARGE SCALE GENOMIC DNA]</scope>
    <source>
        <strain evidence="4 5">DAOM 194757</strain>
    </source>
</reference>